<dbReference type="AlphaFoldDB" id="A0A9W6TR09"/>
<reference evidence="2" key="1">
    <citation type="submission" date="2023-04" db="EMBL/GenBank/DDBJ databases">
        <title>Phytophthora lilii NBRC 32176.</title>
        <authorList>
            <person name="Ichikawa N."/>
            <person name="Sato H."/>
            <person name="Tonouchi N."/>
        </authorList>
    </citation>
    <scope>NUCLEOTIDE SEQUENCE</scope>
    <source>
        <strain evidence="2">NBRC 32176</strain>
    </source>
</reference>
<dbReference type="EMBL" id="BSXW01000282">
    <property type="protein sequence ID" value="GMF17452.1"/>
    <property type="molecule type" value="Genomic_DNA"/>
</dbReference>
<dbReference type="OrthoDB" id="90111at2759"/>
<sequence length="221" mass="24641">MCLYGILLVTAAAALAFTDAAGTHRHEAAIDVDAEVNTDCGKLQSDQLNGWLSKEKSVNDVFRLLKLSADRVGNPKMKMLEDYVTLFSNKRNGHVTLLKTFKTEVVSALSTGIGSEGKLATFLVRTKEIPQIEPKVNELQLDQFKEWSARGVTPSNLLTSVFHVNENGASDLQKTVVSEYQAFYGSNTRNSSERFHVKVRRGDSIRQQVEQLEQVNDFLFT</sequence>
<evidence type="ECO:0000256" key="1">
    <source>
        <dbReference type="SAM" id="SignalP"/>
    </source>
</evidence>
<keyword evidence="1" id="KW-0732">Signal</keyword>
<gene>
    <name evidence="2" type="ORF">Plil01_000637600</name>
</gene>
<comment type="caution">
    <text evidence="2">The sequence shown here is derived from an EMBL/GenBank/DDBJ whole genome shotgun (WGS) entry which is preliminary data.</text>
</comment>
<evidence type="ECO:0000313" key="2">
    <source>
        <dbReference type="EMBL" id="GMF17452.1"/>
    </source>
</evidence>
<proteinExistence type="predicted"/>
<evidence type="ECO:0000313" key="3">
    <source>
        <dbReference type="Proteomes" id="UP001165083"/>
    </source>
</evidence>
<protein>
    <submittedName>
        <fullName evidence="2">Unnamed protein product</fullName>
    </submittedName>
</protein>
<keyword evidence="3" id="KW-1185">Reference proteome</keyword>
<feature type="chain" id="PRO_5040859091" evidence="1">
    <location>
        <begin position="17"/>
        <end position="221"/>
    </location>
</feature>
<organism evidence="2 3">
    <name type="scientific">Phytophthora lilii</name>
    <dbReference type="NCBI Taxonomy" id="2077276"/>
    <lineage>
        <taxon>Eukaryota</taxon>
        <taxon>Sar</taxon>
        <taxon>Stramenopiles</taxon>
        <taxon>Oomycota</taxon>
        <taxon>Peronosporomycetes</taxon>
        <taxon>Peronosporales</taxon>
        <taxon>Peronosporaceae</taxon>
        <taxon>Phytophthora</taxon>
    </lineage>
</organism>
<dbReference type="Proteomes" id="UP001165083">
    <property type="component" value="Unassembled WGS sequence"/>
</dbReference>
<accession>A0A9W6TR09</accession>
<feature type="signal peptide" evidence="1">
    <location>
        <begin position="1"/>
        <end position="16"/>
    </location>
</feature>
<name>A0A9W6TR09_9STRA</name>